<evidence type="ECO:0000256" key="8">
    <source>
        <dbReference type="ARBA" id="ARBA00038831"/>
    </source>
</evidence>
<reference evidence="10" key="1">
    <citation type="journal article" date="2016" name="Mol. Ecol. Resour.">
        <title>Evaluation of the impact of RNA preservation methods of spiders for de novo transcriptome assembly.</title>
        <authorList>
            <person name="Kono N."/>
            <person name="Nakamura H."/>
            <person name="Ito Y."/>
            <person name="Tomita M."/>
            <person name="Arakawa K."/>
        </authorList>
    </citation>
    <scope>NUCLEOTIDE SEQUENCE</scope>
    <source>
        <tissue evidence="10">Whole body</tissue>
    </source>
</reference>
<name>A0A2L2YT95_PARTP</name>
<evidence type="ECO:0000256" key="6">
    <source>
        <dbReference type="ARBA" id="ARBA00023136"/>
    </source>
</evidence>
<dbReference type="EMBL" id="IAAA01058995">
    <property type="protein sequence ID" value="LAA11257.1"/>
    <property type="molecule type" value="mRNA"/>
</dbReference>
<evidence type="ECO:0000256" key="4">
    <source>
        <dbReference type="ARBA" id="ARBA00022824"/>
    </source>
</evidence>
<dbReference type="PANTHER" id="PTHR15601:SF0">
    <property type="entry name" value="GEO09675P1"/>
    <property type="match status" value="1"/>
</dbReference>
<keyword evidence="4" id="KW-0256">Endoplasmic reticulum</keyword>
<proteinExistence type="evidence at transcript level"/>
<dbReference type="Pfam" id="PF06624">
    <property type="entry name" value="RAMP4"/>
    <property type="match status" value="1"/>
</dbReference>
<dbReference type="InterPro" id="IPR010580">
    <property type="entry name" value="ER_stress-assoc"/>
</dbReference>
<dbReference type="GO" id="GO:0005789">
    <property type="term" value="C:endoplasmic reticulum membrane"/>
    <property type="evidence" value="ECO:0007669"/>
    <property type="project" value="UniProtKB-SubCell"/>
</dbReference>
<evidence type="ECO:0000256" key="3">
    <source>
        <dbReference type="ARBA" id="ARBA00022692"/>
    </source>
</evidence>
<evidence type="ECO:0000256" key="1">
    <source>
        <dbReference type="ARBA" id="ARBA00004389"/>
    </source>
</evidence>
<evidence type="ECO:0000313" key="10">
    <source>
        <dbReference type="EMBL" id="LAA11257.1"/>
    </source>
</evidence>
<accession>A0A2L2YT95</accession>
<keyword evidence="3 9" id="KW-0812">Transmembrane</keyword>
<keyword evidence="6 9" id="KW-0472">Membrane</keyword>
<dbReference type="GO" id="GO:0030968">
    <property type="term" value="P:endoplasmic reticulum unfolded protein response"/>
    <property type="evidence" value="ECO:0007669"/>
    <property type="project" value="TreeGrafter"/>
</dbReference>
<comment type="similarity">
    <text evidence="2">Belongs to the RAMP4 family.</text>
</comment>
<evidence type="ECO:0000256" key="2">
    <source>
        <dbReference type="ARBA" id="ARBA00005500"/>
    </source>
</evidence>
<comment type="function">
    <text evidence="7">Interacts with target proteins during their translocation into the lumen of the endoplasmic reticulum. Protects unfolded target proteins against degradation during ER stress. May facilitate glycosylation of target proteins after termination of ER stress. May modulate the use of N-glycosylation sites on target proteins.</text>
</comment>
<dbReference type="PANTHER" id="PTHR15601">
    <property type="entry name" value="STRESS ASSOCIATED ENDOPLASMIC RETICULUM PROTEIN SERP1/RAMP4"/>
    <property type="match status" value="1"/>
</dbReference>
<comment type="subcellular location">
    <subcellularLocation>
        <location evidence="1">Endoplasmic reticulum membrane</location>
        <topology evidence="1">Single-pass membrane protein</topology>
    </subcellularLocation>
</comment>
<protein>
    <submittedName>
        <fullName evidence="10">Ribosome-attached membrane protein 4</fullName>
    </submittedName>
</protein>
<comment type="subunit">
    <text evidence="8">Interacts with SEC61B, SEC61A1 and the SEC61 complex. Interacts with CANX.</text>
</comment>
<evidence type="ECO:0000256" key="7">
    <source>
        <dbReference type="ARBA" id="ARBA00037157"/>
    </source>
</evidence>
<organism evidence="10">
    <name type="scientific">Parasteatoda tepidariorum</name>
    <name type="common">Common house spider</name>
    <name type="synonym">Achaearanea tepidariorum</name>
    <dbReference type="NCBI Taxonomy" id="114398"/>
    <lineage>
        <taxon>Eukaryota</taxon>
        <taxon>Metazoa</taxon>
        <taxon>Ecdysozoa</taxon>
        <taxon>Arthropoda</taxon>
        <taxon>Chelicerata</taxon>
        <taxon>Arachnida</taxon>
        <taxon>Araneae</taxon>
        <taxon>Araneomorphae</taxon>
        <taxon>Entelegynae</taxon>
        <taxon>Araneoidea</taxon>
        <taxon>Theridiidae</taxon>
        <taxon>Parasteatoda</taxon>
    </lineage>
</organism>
<sequence length="64" mass="7227">MANSQRMRIANEKASKNVPLRGNVPKTSKVQDEKYAVGPWLLVLFIFVVCVSSVFQLIQCIRFG</sequence>
<dbReference type="AlphaFoldDB" id="A0A2L2YT95"/>
<evidence type="ECO:0000256" key="9">
    <source>
        <dbReference type="SAM" id="Phobius"/>
    </source>
</evidence>
<evidence type="ECO:0000256" key="5">
    <source>
        <dbReference type="ARBA" id="ARBA00022989"/>
    </source>
</evidence>
<feature type="transmembrane region" description="Helical" evidence="9">
    <location>
        <begin position="37"/>
        <end position="58"/>
    </location>
</feature>
<keyword evidence="5 9" id="KW-1133">Transmembrane helix</keyword>